<reference evidence="1" key="1">
    <citation type="submission" date="2018-11" db="EMBL/GenBank/DDBJ databases">
        <authorList>
            <person name="Grassa J C."/>
        </authorList>
    </citation>
    <scope>NUCLEOTIDE SEQUENCE [LARGE SCALE GENOMIC DNA]</scope>
</reference>
<protein>
    <submittedName>
        <fullName evidence="1">Uncharacterized protein</fullName>
    </submittedName>
</protein>
<proteinExistence type="predicted"/>
<sequence length="71" mass="8155">MQGLFPHGWVATPPIPTALMFLPGTISRPHQLPYVLLDPQLDLQILDIVGSLIKSLFLQIIHNRMRMRKLR</sequence>
<keyword evidence="2" id="KW-1185">Reference proteome</keyword>
<evidence type="ECO:0000313" key="2">
    <source>
        <dbReference type="Proteomes" id="UP000596661"/>
    </source>
</evidence>
<reference evidence="1" key="2">
    <citation type="submission" date="2021-03" db="UniProtKB">
        <authorList>
            <consortium name="EnsemblPlants"/>
        </authorList>
    </citation>
    <scope>IDENTIFICATION</scope>
</reference>
<organism evidence="1 2">
    <name type="scientific">Cannabis sativa</name>
    <name type="common">Hemp</name>
    <name type="synonym">Marijuana</name>
    <dbReference type="NCBI Taxonomy" id="3483"/>
    <lineage>
        <taxon>Eukaryota</taxon>
        <taxon>Viridiplantae</taxon>
        <taxon>Streptophyta</taxon>
        <taxon>Embryophyta</taxon>
        <taxon>Tracheophyta</taxon>
        <taxon>Spermatophyta</taxon>
        <taxon>Magnoliopsida</taxon>
        <taxon>eudicotyledons</taxon>
        <taxon>Gunneridae</taxon>
        <taxon>Pentapetalae</taxon>
        <taxon>rosids</taxon>
        <taxon>fabids</taxon>
        <taxon>Rosales</taxon>
        <taxon>Cannabaceae</taxon>
        <taxon>Cannabis</taxon>
    </lineage>
</organism>
<dbReference type="Proteomes" id="UP000596661">
    <property type="component" value="Chromosome 3"/>
</dbReference>
<evidence type="ECO:0000313" key="1">
    <source>
        <dbReference type="EnsemblPlants" id="cds.novel_model_2541_5bd9a17a"/>
    </source>
</evidence>
<dbReference type="Gramene" id="novel_model_2541_5bd9a17a">
    <property type="protein sequence ID" value="cds.novel_model_2541_5bd9a17a"/>
    <property type="gene ID" value="novel_gene_1370_5bd9a17a"/>
</dbReference>
<dbReference type="EnsemblPlants" id="novel_model_2541_5bd9a17a">
    <property type="protein sequence ID" value="cds.novel_model_2541_5bd9a17a"/>
    <property type="gene ID" value="novel_gene_1370_5bd9a17a"/>
</dbReference>
<dbReference type="EMBL" id="UZAU01000247">
    <property type="status" value="NOT_ANNOTATED_CDS"/>
    <property type="molecule type" value="Genomic_DNA"/>
</dbReference>
<dbReference type="AlphaFoldDB" id="A0A803QXB8"/>
<accession>A0A803QXB8</accession>
<name>A0A803QXB8_CANSA</name>